<protein>
    <recommendedName>
        <fullName evidence="1">Reverse transcriptase domain-containing protein</fullName>
    </recommendedName>
</protein>
<dbReference type="PANTHER" id="PTHR31635">
    <property type="entry name" value="REVERSE TRANSCRIPTASE DOMAIN-CONTAINING PROTEIN-RELATED"/>
    <property type="match status" value="1"/>
</dbReference>
<accession>A0ABD3GXB7</accession>
<dbReference type="InterPro" id="IPR005135">
    <property type="entry name" value="Endo/exonuclease/phosphatase"/>
</dbReference>
<feature type="domain" description="Reverse transcriptase" evidence="1">
    <location>
        <begin position="378"/>
        <end position="649"/>
    </location>
</feature>
<gene>
    <name evidence="2" type="ORF">R1sor_024710</name>
</gene>
<dbReference type="Gene3D" id="3.60.10.10">
    <property type="entry name" value="Endonuclease/exonuclease/phosphatase"/>
    <property type="match status" value="1"/>
</dbReference>
<dbReference type="Pfam" id="PF00078">
    <property type="entry name" value="RVT_1"/>
    <property type="match status" value="1"/>
</dbReference>
<dbReference type="SUPFAM" id="SSF56219">
    <property type="entry name" value="DNase I-like"/>
    <property type="match status" value="1"/>
</dbReference>
<evidence type="ECO:0000313" key="3">
    <source>
        <dbReference type="Proteomes" id="UP001633002"/>
    </source>
</evidence>
<organism evidence="2 3">
    <name type="scientific">Riccia sorocarpa</name>
    <dbReference type="NCBI Taxonomy" id="122646"/>
    <lineage>
        <taxon>Eukaryota</taxon>
        <taxon>Viridiplantae</taxon>
        <taxon>Streptophyta</taxon>
        <taxon>Embryophyta</taxon>
        <taxon>Marchantiophyta</taxon>
        <taxon>Marchantiopsida</taxon>
        <taxon>Marchantiidae</taxon>
        <taxon>Marchantiales</taxon>
        <taxon>Ricciaceae</taxon>
        <taxon>Riccia</taxon>
    </lineage>
</organism>
<evidence type="ECO:0000259" key="1">
    <source>
        <dbReference type="PROSITE" id="PS50878"/>
    </source>
</evidence>
<name>A0ABD3GXB7_9MARC</name>
<comment type="caution">
    <text evidence="2">The sequence shown here is derived from an EMBL/GenBank/DDBJ whole genome shotgun (WGS) entry which is preliminary data.</text>
</comment>
<reference evidence="2 3" key="1">
    <citation type="submission" date="2024-09" db="EMBL/GenBank/DDBJ databases">
        <title>Chromosome-scale assembly of Riccia sorocarpa.</title>
        <authorList>
            <person name="Paukszto L."/>
        </authorList>
    </citation>
    <scope>NUCLEOTIDE SEQUENCE [LARGE SCALE GENOMIC DNA]</scope>
    <source>
        <strain evidence="2">LP-2024</strain>
        <tissue evidence="2">Aerial parts of the thallus</tissue>
    </source>
</reference>
<dbReference type="Pfam" id="PF03372">
    <property type="entry name" value="Exo_endo_phos"/>
    <property type="match status" value="1"/>
</dbReference>
<dbReference type="EMBL" id="JBJQOH010000007">
    <property type="protein sequence ID" value="KAL3681754.1"/>
    <property type="molecule type" value="Genomic_DNA"/>
</dbReference>
<dbReference type="Proteomes" id="UP001633002">
    <property type="component" value="Unassembled WGS sequence"/>
</dbReference>
<proteinExistence type="predicted"/>
<dbReference type="InterPro" id="IPR036691">
    <property type="entry name" value="Endo/exonu/phosph_ase_sf"/>
</dbReference>
<dbReference type="InterPro" id="IPR000477">
    <property type="entry name" value="RT_dom"/>
</dbReference>
<dbReference type="PANTHER" id="PTHR31635:SF196">
    <property type="entry name" value="REVERSE TRANSCRIPTASE DOMAIN-CONTAINING PROTEIN-RELATED"/>
    <property type="match status" value="1"/>
</dbReference>
<dbReference type="AlphaFoldDB" id="A0ABD3GXB7"/>
<dbReference type="CDD" id="cd01650">
    <property type="entry name" value="RT_nLTR_like"/>
    <property type="match status" value="1"/>
</dbReference>
<dbReference type="PROSITE" id="PS50878">
    <property type="entry name" value="RT_POL"/>
    <property type="match status" value="1"/>
</dbReference>
<sequence>MKDASIIALHEMLSKEEDLTRNLKKIMPNGTATVDYKENGDGDAVLICHNSLRIIERGVSGSGFAAWVKVNTSIGIVGVLCLHAPNESRKRKEVWAWMQPLIAVGQWIILGDFNMVESQMDSIGPSPVIKREEKSMWEVLLGSVDLVDARSCVTSMKGPLFTRQAWYENKFDQSRLDRFYLSGGGEWLYHLRSVEHQGARTLSDHVPIVLNVVLKEARAGARPRRSYFKIDCRALQKDGVLERAKECWNDHPRWARDKRKRWAFALGRIRRLLMEVRNEGKRSRVNSSVLEEKVEEAREHEETDEVLSRRRTVTGRIDRRLSGADNSVLEAVPSEELITTIVMEMPKEKSSRIDGVMVEILQIGWEFMREDCLLMVQSFWEKKELIGKDSRGIIKLIPKNDRKHLLKNWRPITLLTMTYKIVAKIIAVRLKGMLPGIIDTQQTGFVAGRNIIDNILSLRLGQEWAQVTNQQAIFIKLDFMKAYDRVAHGFVWDTLSAMVVGLETLTRIQGLVSGGSSEVHINGNFTVTFRIERGVRQWCPLAPLLFAMRALWEEERKGNIQGLNIGGGHALLHQMFADDTGICITAEERQFNNLKEVIKEFEVASGASLNLQKSIVMQLTPRQAPIWLDRTGREVSEQGKSFKYLGVATSSPVDERSITAEIVQKLMRKLKHCSNGLISWPAKIILFKHVLSMAVERRGKP</sequence>
<evidence type="ECO:0000313" key="2">
    <source>
        <dbReference type="EMBL" id="KAL3681754.1"/>
    </source>
</evidence>
<keyword evidence="3" id="KW-1185">Reference proteome</keyword>